<dbReference type="PROSITE" id="PS50088">
    <property type="entry name" value="ANK_REPEAT"/>
    <property type="match status" value="3"/>
</dbReference>
<proteinExistence type="predicted"/>
<dbReference type="Pfam" id="PF12796">
    <property type="entry name" value="Ank_2"/>
    <property type="match status" value="1"/>
</dbReference>
<feature type="repeat" description="ANK" evidence="5">
    <location>
        <begin position="602"/>
        <end position="634"/>
    </location>
</feature>
<feature type="compositionally biased region" description="Basic and acidic residues" evidence="6">
    <location>
        <begin position="336"/>
        <end position="347"/>
    </location>
</feature>
<dbReference type="InterPro" id="IPR000953">
    <property type="entry name" value="Chromo/chromo_shadow_dom"/>
</dbReference>
<evidence type="ECO:0000256" key="3">
    <source>
        <dbReference type="ARBA" id="ARBA00023043"/>
    </source>
</evidence>
<dbReference type="SMART" id="SM00248">
    <property type="entry name" value="ANK"/>
    <property type="match status" value="5"/>
</dbReference>
<name>A0AAV7NCB8_PLEWA</name>
<dbReference type="InterPro" id="IPR016197">
    <property type="entry name" value="Chromo-like_dom_sf"/>
</dbReference>
<keyword evidence="4" id="KW-0539">Nucleus</keyword>
<dbReference type="Pfam" id="PF00385">
    <property type="entry name" value="Chromo"/>
    <property type="match status" value="1"/>
</dbReference>
<comment type="caution">
    <text evidence="8">The sequence shown here is derived from an EMBL/GenBank/DDBJ whole genome shotgun (WGS) entry which is preliminary data.</text>
</comment>
<dbReference type="PANTHER" id="PTHR24166">
    <property type="entry name" value="ROLLING PEBBLES, ISOFORM B"/>
    <property type="match status" value="1"/>
</dbReference>
<sequence length="862" mass="97474">MAATGDGASGDLGPVEETGQAKAAASAAEGDTGTEVVSPTKEEVAKEDPGEAEGEAGESDDEEDVYEVEQIIDYKNEGGEVLYRVRWKGYTSDDDTWEPASHLEDCREVLLAFRKKFIESKAKPAKKEVQKLPLHDDLFEADSDSDWQSDAKEDFSQKKKKKKNKDEVHDESKKKKGKSGKMKEKHKTEEDTTDDSLLDSRSKKRPSEGKDDSSEIKKSKKEEYKEQRKKKVESKDLKVKLKDESKDQKKQKKEKPSEQPMETESPSQDLQTDKTESMEMQASVTTEVAPKSKSDDAEQEATSTKPEDKRPDGVAISDEDEVQVKVKKKKKKEKIRKQEKQKEELKNIEVKNIEVKEINVEKKSAHKKQRILEKIKAVTEMNKASALLQKNSRLSTEEKFLKSAEPVEEHDKESKKTEPVKEKPRKRHDLEKDVKKEHKAIKNFKETKSPLDMFKVTAEDRAECNDNYRKRDDPSFEKATDESKERDNKQGLKERRSTRDETDTWSFIAAEGEQEITGTVSHLQDISDAKQQVVSLGLDLKLEWMTLEDFQKHLDGEDEVISATEPISNTQLRDAVRNGDYTTVKRALNSKEQYDLEQEDSSGMTLVMFAAAGGHDDILRLLVKKGAKINSRQKNGTTALIHAAEKNFLTSAAILLDAGAYVNIQQTNGETALMKACKRGNFDVVRLMIEAGADCNTLSKHQNSALHFAKQSNNVLVYELLKTHLETVSRVAEDTIRDYFDSRLILHESVFPIACYRLCEGPDFALDFSYRPPHVIPEGSGILLFVFHANFFGKDVVARLCGPCSVQAVVLNDKFQLPVFLDSLFIYSFNPVIGMNKLFIRLTDSPSAKVKLLICAYRVQLQ</sequence>
<dbReference type="SUPFAM" id="SSF48403">
    <property type="entry name" value="Ankyrin repeat"/>
    <property type="match status" value="1"/>
</dbReference>
<feature type="region of interest" description="Disordered" evidence="6">
    <location>
        <begin position="1"/>
        <end position="65"/>
    </location>
</feature>
<keyword evidence="2" id="KW-0677">Repeat</keyword>
<dbReference type="EMBL" id="JANPWB010000012">
    <property type="protein sequence ID" value="KAJ1113745.1"/>
    <property type="molecule type" value="Genomic_DNA"/>
</dbReference>
<feature type="repeat" description="ANK" evidence="5">
    <location>
        <begin position="635"/>
        <end position="667"/>
    </location>
</feature>
<evidence type="ECO:0000256" key="5">
    <source>
        <dbReference type="PROSITE-ProRule" id="PRU00023"/>
    </source>
</evidence>
<feature type="region of interest" description="Disordered" evidence="6">
    <location>
        <begin position="389"/>
        <end position="448"/>
    </location>
</feature>
<dbReference type="FunFam" id="2.40.50.40:FF:000022">
    <property type="entry name" value="M-phase phosphoprotein 8"/>
    <property type="match status" value="1"/>
</dbReference>
<dbReference type="CDD" id="cd18633">
    <property type="entry name" value="CD_MMP8"/>
    <property type="match status" value="1"/>
</dbReference>
<feature type="compositionally biased region" description="Basic residues" evidence="6">
    <location>
        <begin position="174"/>
        <end position="185"/>
    </location>
</feature>
<dbReference type="GO" id="GO:0003682">
    <property type="term" value="F:chromatin binding"/>
    <property type="evidence" value="ECO:0007669"/>
    <property type="project" value="TreeGrafter"/>
</dbReference>
<dbReference type="Proteomes" id="UP001066276">
    <property type="component" value="Chromosome 8"/>
</dbReference>
<reference evidence="8" key="1">
    <citation type="journal article" date="2022" name="bioRxiv">
        <title>Sequencing and chromosome-scale assembly of the giantPleurodeles waltlgenome.</title>
        <authorList>
            <person name="Brown T."/>
            <person name="Elewa A."/>
            <person name="Iarovenko S."/>
            <person name="Subramanian E."/>
            <person name="Araus A.J."/>
            <person name="Petzold A."/>
            <person name="Susuki M."/>
            <person name="Suzuki K.-i.T."/>
            <person name="Hayashi T."/>
            <person name="Toyoda A."/>
            <person name="Oliveira C."/>
            <person name="Osipova E."/>
            <person name="Leigh N.D."/>
            <person name="Simon A."/>
            <person name="Yun M.H."/>
        </authorList>
    </citation>
    <scope>NUCLEOTIDE SEQUENCE</scope>
    <source>
        <strain evidence="8">20211129_DDA</strain>
        <tissue evidence="8">Liver</tissue>
    </source>
</reference>
<feature type="compositionally biased region" description="Basic and acidic residues" evidence="6">
    <location>
        <begin position="233"/>
        <end position="248"/>
    </location>
</feature>
<dbReference type="Gene3D" id="2.40.50.40">
    <property type="match status" value="1"/>
</dbReference>
<dbReference type="Pfam" id="PF13637">
    <property type="entry name" value="Ank_4"/>
    <property type="match status" value="1"/>
</dbReference>
<dbReference type="AlphaFoldDB" id="A0AAV7NCB8"/>
<dbReference type="SMART" id="SM00298">
    <property type="entry name" value="CHROMO"/>
    <property type="match status" value="1"/>
</dbReference>
<evidence type="ECO:0000256" key="6">
    <source>
        <dbReference type="SAM" id="MobiDB-lite"/>
    </source>
</evidence>
<dbReference type="InterPro" id="IPR036770">
    <property type="entry name" value="Ankyrin_rpt-contain_sf"/>
</dbReference>
<organism evidence="8 9">
    <name type="scientific">Pleurodeles waltl</name>
    <name type="common">Iberian ribbed newt</name>
    <dbReference type="NCBI Taxonomy" id="8319"/>
    <lineage>
        <taxon>Eukaryota</taxon>
        <taxon>Metazoa</taxon>
        <taxon>Chordata</taxon>
        <taxon>Craniata</taxon>
        <taxon>Vertebrata</taxon>
        <taxon>Euteleostomi</taxon>
        <taxon>Amphibia</taxon>
        <taxon>Batrachia</taxon>
        <taxon>Caudata</taxon>
        <taxon>Salamandroidea</taxon>
        <taxon>Salamandridae</taxon>
        <taxon>Pleurodelinae</taxon>
        <taxon>Pleurodeles</taxon>
    </lineage>
</organism>
<protein>
    <recommendedName>
        <fullName evidence="7">Chromo domain-containing protein</fullName>
    </recommendedName>
</protein>
<keyword evidence="9" id="KW-1185">Reference proteome</keyword>
<dbReference type="PANTHER" id="PTHR24166:SF47">
    <property type="entry name" value="M-PHASE PHOSPHOPROTEIN 8"/>
    <property type="match status" value="1"/>
</dbReference>
<feature type="compositionally biased region" description="Basic and acidic residues" evidence="6">
    <location>
        <begin position="164"/>
        <end position="173"/>
    </location>
</feature>
<feature type="region of interest" description="Disordered" evidence="6">
    <location>
        <begin position="465"/>
        <end position="503"/>
    </location>
</feature>
<comment type="subcellular location">
    <subcellularLocation>
        <location evidence="1">Nucleus</location>
    </subcellularLocation>
</comment>
<feature type="repeat" description="ANK" evidence="5">
    <location>
        <begin position="668"/>
        <end position="700"/>
    </location>
</feature>
<evidence type="ECO:0000313" key="8">
    <source>
        <dbReference type="EMBL" id="KAJ1113745.1"/>
    </source>
</evidence>
<feature type="compositionally biased region" description="Acidic residues" evidence="6">
    <location>
        <begin position="50"/>
        <end position="65"/>
    </location>
</feature>
<dbReference type="SUPFAM" id="SSF54160">
    <property type="entry name" value="Chromo domain-like"/>
    <property type="match status" value="1"/>
</dbReference>
<feature type="compositionally biased region" description="Basic and acidic residues" evidence="6">
    <location>
        <begin position="465"/>
        <end position="502"/>
    </location>
</feature>
<dbReference type="PROSITE" id="PS50013">
    <property type="entry name" value="CHROMO_2"/>
    <property type="match status" value="1"/>
</dbReference>
<feature type="compositionally biased region" description="Basic and acidic residues" evidence="6">
    <location>
        <begin position="40"/>
        <end position="49"/>
    </location>
</feature>
<dbReference type="InterPro" id="IPR002110">
    <property type="entry name" value="Ankyrin_rpt"/>
</dbReference>
<evidence type="ECO:0000313" key="9">
    <source>
        <dbReference type="Proteomes" id="UP001066276"/>
    </source>
</evidence>
<dbReference type="GO" id="GO:0005634">
    <property type="term" value="C:nucleus"/>
    <property type="evidence" value="ECO:0007669"/>
    <property type="project" value="UniProtKB-SubCell"/>
</dbReference>
<evidence type="ECO:0000256" key="2">
    <source>
        <dbReference type="ARBA" id="ARBA00022737"/>
    </source>
</evidence>
<feature type="compositionally biased region" description="Basic and acidic residues" evidence="6">
    <location>
        <begin position="123"/>
        <end position="138"/>
    </location>
</feature>
<feature type="compositionally biased region" description="Basic and acidic residues" evidence="6">
    <location>
        <begin position="198"/>
        <end position="226"/>
    </location>
</feature>
<feature type="compositionally biased region" description="Basic residues" evidence="6">
    <location>
        <begin position="325"/>
        <end position="335"/>
    </location>
</feature>
<dbReference type="GO" id="GO:0000792">
    <property type="term" value="C:heterochromatin"/>
    <property type="evidence" value="ECO:0007669"/>
    <property type="project" value="TreeGrafter"/>
</dbReference>
<dbReference type="InterPro" id="IPR050889">
    <property type="entry name" value="Dendritic_Spine_Reg/Scaffold"/>
</dbReference>
<dbReference type="PROSITE" id="PS00598">
    <property type="entry name" value="CHROMO_1"/>
    <property type="match status" value="1"/>
</dbReference>
<accession>A0AAV7NCB8</accession>
<feature type="compositionally biased region" description="Low complexity" evidence="6">
    <location>
        <begin position="16"/>
        <end position="35"/>
    </location>
</feature>
<dbReference type="Gene3D" id="1.25.40.20">
    <property type="entry name" value="Ankyrin repeat-containing domain"/>
    <property type="match status" value="1"/>
</dbReference>
<dbReference type="InterPro" id="IPR023779">
    <property type="entry name" value="Chromodomain_CS"/>
</dbReference>
<feature type="region of interest" description="Disordered" evidence="6">
    <location>
        <begin position="123"/>
        <end position="347"/>
    </location>
</feature>
<feature type="domain" description="Chromo" evidence="7">
    <location>
        <begin position="66"/>
        <end position="125"/>
    </location>
</feature>
<evidence type="ECO:0000256" key="1">
    <source>
        <dbReference type="ARBA" id="ARBA00004123"/>
    </source>
</evidence>
<keyword evidence="3 5" id="KW-0040">ANK repeat</keyword>
<feature type="compositionally biased region" description="Basic and acidic residues" evidence="6">
    <location>
        <begin position="395"/>
        <end position="436"/>
    </location>
</feature>
<evidence type="ECO:0000259" key="7">
    <source>
        <dbReference type="PROSITE" id="PS50013"/>
    </source>
</evidence>
<dbReference type="InterPro" id="IPR023780">
    <property type="entry name" value="Chromo_domain"/>
</dbReference>
<evidence type="ECO:0000256" key="4">
    <source>
        <dbReference type="ARBA" id="ARBA00023242"/>
    </source>
</evidence>
<gene>
    <name evidence="8" type="ORF">NDU88_001987</name>
</gene>
<dbReference type="PROSITE" id="PS50297">
    <property type="entry name" value="ANK_REP_REGION"/>
    <property type="match status" value="2"/>
</dbReference>